<accession>A0A731V0D6</accession>
<organism evidence="1">
    <name type="scientific">Salmonella enterica subsp. enterica serovar Poona</name>
    <dbReference type="NCBI Taxonomy" id="436295"/>
    <lineage>
        <taxon>Bacteria</taxon>
        <taxon>Pseudomonadati</taxon>
        <taxon>Pseudomonadota</taxon>
        <taxon>Gammaproteobacteria</taxon>
        <taxon>Enterobacterales</taxon>
        <taxon>Enterobacteriaceae</taxon>
        <taxon>Salmonella</taxon>
    </lineage>
</organism>
<evidence type="ECO:0000313" key="1">
    <source>
        <dbReference type="EMBL" id="HAE4776144.1"/>
    </source>
</evidence>
<reference evidence="1" key="1">
    <citation type="journal article" date="2018" name="Genome Biol.">
        <title>SKESA: strategic k-mer extension for scrupulous assemblies.</title>
        <authorList>
            <person name="Souvorov A."/>
            <person name="Agarwala R."/>
            <person name="Lipman D.J."/>
        </authorList>
    </citation>
    <scope>NUCLEOTIDE SEQUENCE</scope>
    <source>
        <strain evidence="1">M255</strain>
    </source>
</reference>
<gene>
    <name evidence="1" type="ORF">G4H14_004498</name>
</gene>
<reference evidence="1" key="2">
    <citation type="submission" date="2018-07" db="EMBL/GenBank/DDBJ databases">
        <authorList>
            <consortium name="NCBI Pathogen Detection Project"/>
        </authorList>
    </citation>
    <scope>NUCLEOTIDE SEQUENCE</scope>
    <source>
        <strain evidence="1">M255</strain>
    </source>
</reference>
<proteinExistence type="predicted"/>
<sequence length="155" mass="17284">MRTSKLNMILKEEIVLGIYSWLQMTPVSMLVRNITSDQGGDYAIVRFTVDSRGAGQMGPKAQGQLLCSFGFNVKESCEADTKDGPTLIKAEMMNGVMQLVPECIELTDSQTQAIRKEVSVFNRVCAMQIQGGHGNSRSLWEKEILPRMKGCRQLH</sequence>
<dbReference type="EMBL" id="DAASBB010000042">
    <property type="protein sequence ID" value="HAE4776144.1"/>
    <property type="molecule type" value="Genomic_DNA"/>
</dbReference>
<dbReference type="AlphaFoldDB" id="A0A731V0D6"/>
<name>A0A731V0D6_SALET</name>
<comment type="caution">
    <text evidence="1">The sequence shown here is derived from an EMBL/GenBank/DDBJ whole genome shotgun (WGS) entry which is preliminary data.</text>
</comment>
<protein>
    <submittedName>
        <fullName evidence="1">Uncharacterized protein</fullName>
    </submittedName>
</protein>